<protein>
    <recommendedName>
        <fullName evidence="5">Transmembrane protein</fullName>
    </recommendedName>
</protein>
<name>A0A8T2QV84_CERRI</name>
<evidence type="ECO:0008006" key="5">
    <source>
        <dbReference type="Google" id="ProtNLM"/>
    </source>
</evidence>
<organism evidence="3 4">
    <name type="scientific">Ceratopteris richardii</name>
    <name type="common">Triangle waterfern</name>
    <dbReference type="NCBI Taxonomy" id="49495"/>
    <lineage>
        <taxon>Eukaryota</taxon>
        <taxon>Viridiplantae</taxon>
        <taxon>Streptophyta</taxon>
        <taxon>Embryophyta</taxon>
        <taxon>Tracheophyta</taxon>
        <taxon>Polypodiopsida</taxon>
        <taxon>Polypodiidae</taxon>
        <taxon>Polypodiales</taxon>
        <taxon>Pteridineae</taxon>
        <taxon>Pteridaceae</taxon>
        <taxon>Parkerioideae</taxon>
        <taxon>Ceratopteris</taxon>
    </lineage>
</organism>
<feature type="signal peptide" evidence="2">
    <location>
        <begin position="1"/>
        <end position="30"/>
    </location>
</feature>
<feature type="compositionally biased region" description="Basic and acidic residues" evidence="1">
    <location>
        <begin position="121"/>
        <end position="149"/>
    </location>
</feature>
<keyword evidence="2" id="KW-0732">Signal</keyword>
<feature type="chain" id="PRO_5035935821" description="Transmembrane protein" evidence="2">
    <location>
        <begin position="31"/>
        <end position="172"/>
    </location>
</feature>
<evidence type="ECO:0000256" key="1">
    <source>
        <dbReference type="SAM" id="MobiDB-lite"/>
    </source>
</evidence>
<dbReference type="EMBL" id="CM035437">
    <property type="protein sequence ID" value="KAH7287301.1"/>
    <property type="molecule type" value="Genomic_DNA"/>
</dbReference>
<keyword evidence="4" id="KW-1185">Reference proteome</keyword>
<evidence type="ECO:0000256" key="2">
    <source>
        <dbReference type="SAM" id="SignalP"/>
    </source>
</evidence>
<reference evidence="3" key="1">
    <citation type="submission" date="2021-08" db="EMBL/GenBank/DDBJ databases">
        <title>WGS assembly of Ceratopteris richardii.</title>
        <authorList>
            <person name="Marchant D.B."/>
            <person name="Chen G."/>
            <person name="Jenkins J."/>
            <person name="Shu S."/>
            <person name="Leebens-Mack J."/>
            <person name="Grimwood J."/>
            <person name="Schmutz J."/>
            <person name="Soltis P."/>
            <person name="Soltis D."/>
            <person name="Chen Z.-H."/>
        </authorList>
    </citation>
    <scope>NUCLEOTIDE SEQUENCE</scope>
    <source>
        <strain evidence="3">Whitten #5841</strain>
        <tissue evidence="3">Leaf</tissue>
    </source>
</reference>
<evidence type="ECO:0000313" key="4">
    <source>
        <dbReference type="Proteomes" id="UP000825935"/>
    </source>
</evidence>
<feature type="region of interest" description="Disordered" evidence="1">
    <location>
        <begin position="83"/>
        <end position="172"/>
    </location>
</feature>
<proteinExistence type="predicted"/>
<accession>A0A8T2QV84</accession>
<dbReference type="AlphaFoldDB" id="A0A8T2QV84"/>
<dbReference type="Proteomes" id="UP000825935">
    <property type="component" value="Chromosome 32"/>
</dbReference>
<comment type="caution">
    <text evidence="3">The sequence shown here is derived from an EMBL/GenBank/DDBJ whole genome shotgun (WGS) entry which is preliminary data.</text>
</comment>
<gene>
    <name evidence="3" type="ORF">KP509_32G049100</name>
</gene>
<evidence type="ECO:0000313" key="3">
    <source>
        <dbReference type="EMBL" id="KAH7287301.1"/>
    </source>
</evidence>
<sequence length="172" mass="19347">MGRVFSASSAALLFLTFIVLLSLKAPIAYANEADVKHHKEDDSHGAPQAEVTSIWSGWLPEAVPRFDQARSSVSDWFSQRMSSLSDVVSRGTKMIQRRKEEVQSVQEAEPNLQGRSEGEEETQKRSKKENRDEHSGTEDLKHRLHEEAKAVYGTGEDLVRQGKQKLAKEVEL</sequence>